<proteinExistence type="predicted"/>
<evidence type="ECO:0000313" key="2">
    <source>
        <dbReference type="EMBL" id="KAH8985700.1"/>
    </source>
</evidence>
<protein>
    <submittedName>
        <fullName evidence="2">Uncharacterized protein</fullName>
    </submittedName>
</protein>
<feature type="compositionally biased region" description="Basic and acidic residues" evidence="1">
    <location>
        <begin position="104"/>
        <end position="125"/>
    </location>
</feature>
<dbReference type="Proteomes" id="UP001201163">
    <property type="component" value="Unassembled WGS sequence"/>
</dbReference>
<comment type="caution">
    <text evidence="2">The sequence shown here is derived from an EMBL/GenBank/DDBJ whole genome shotgun (WGS) entry which is preliminary data.</text>
</comment>
<feature type="compositionally biased region" description="Low complexity" evidence="1">
    <location>
        <begin position="43"/>
        <end position="65"/>
    </location>
</feature>
<name>A0AAD4QAY0_9AGAM</name>
<organism evidence="2 3">
    <name type="scientific">Lactarius akahatsu</name>
    <dbReference type="NCBI Taxonomy" id="416441"/>
    <lineage>
        <taxon>Eukaryota</taxon>
        <taxon>Fungi</taxon>
        <taxon>Dikarya</taxon>
        <taxon>Basidiomycota</taxon>
        <taxon>Agaricomycotina</taxon>
        <taxon>Agaricomycetes</taxon>
        <taxon>Russulales</taxon>
        <taxon>Russulaceae</taxon>
        <taxon>Lactarius</taxon>
    </lineage>
</organism>
<sequence>MPISACIITSPSAVPASPPPPVLFCPSSSSRNSDHTPSLSGPTMTRSITSRARSASCSSHPRSCTDTSSGGSAKLSRTSATTDAVEVPWRRCLQARTQRCRARGRTEDHVVQEEHAPRDPRDRPAPRRQSGTVTRETPWALLPHSQGRLPTTPKRKLCLPSKVRCLSSHMIEISLLSTDKVRSDDPGSA</sequence>
<evidence type="ECO:0000313" key="3">
    <source>
        <dbReference type="Proteomes" id="UP001201163"/>
    </source>
</evidence>
<feature type="region of interest" description="Disordered" evidence="1">
    <location>
        <begin position="1"/>
        <end position="137"/>
    </location>
</feature>
<keyword evidence="3" id="KW-1185">Reference proteome</keyword>
<accession>A0AAD4QAY0</accession>
<evidence type="ECO:0000256" key="1">
    <source>
        <dbReference type="SAM" id="MobiDB-lite"/>
    </source>
</evidence>
<feature type="compositionally biased region" description="Polar residues" evidence="1">
    <location>
        <begin position="66"/>
        <end position="82"/>
    </location>
</feature>
<dbReference type="EMBL" id="JAKELL010000061">
    <property type="protein sequence ID" value="KAH8985700.1"/>
    <property type="molecule type" value="Genomic_DNA"/>
</dbReference>
<reference evidence="2" key="1">
    <citation type="submission" date="2022-01" db="EMBL/GenBank/DDBJ databases">
        <title>Comparative genomics reveals a dynamic genome evolution in the ectomycorrhizal milk-cap (Lactarius) mushrooms.</title>
        <authorList>
            <consortium name="DOE Joint Genome Institute"/>
            <person name="Lebreton A."/>
            <person name="Tang N."/>
            <person name="Kuo A."/>
            <person name="LaButti K."/>
            <person name="Drula E."/>
            <person name="Barry K."/>
            <person name="Clum A."/>
            <person name="Lipzen A."/>
            <person name="Mousain D."/>
            <person name="Ng V."/>
            <person name="Wang R."/>
            <person name="Wang X."/>
            <person name="Dai Y."/>
            <person name="Henrissat B."/>
            <person name="Grigoriev I.V."/>
            <person name="Guerin-Laguette A."/>
            <person name="Yu F."/>
            <person name="Martin F.M."/>
        </authorList>
    </citation>
    <scope>NUCLEOTIDE SEQUENCE</scope>
    <source>
        <strain evidence="2">QP</strain>
    </source>
</reference>
<dbReference type="AlphaFoldDB" id="A0AAD4QAY0"/>
<gene>
    <name evidence="2" type="ORF">EDB92DRAFT_1345771</name>
</gene>